<evidence type="ECO:0000256" key="1">
    <source>
        <dbReference type="SAM" id="MobiDB-lite"/>
    </source>
</evidence>
<gene>
    <name evidence="2" type="ORF">Stube_30670</name>
</gene>
<proteinExistence type="predicted"/>
<evidence type="ECO:0000313" key="2">
    <source>
        <dbReference type="EMBL" id="GFE38394.1"/>
    </source>
</evidence>
<comment type="caution">
    <text evidence="2">The sequence shown here is derived from an EMBL/GenBank/DDBJ whole genome shotgun (WGS) entry which is preliminary data.</text>
</comment>
<name>A0A640USI6_9ACTN</name>
<evidence type="ECO:0000313" key="3">
    <source>
        <dbReference type="Proteomes" id="UP000431826"/>
    </source>
</evidence>
<protein>
    <submittedName>
        <fullName evidence="2">Uncharacterized protein</fullName>
    </submittedName>
</protein>
<dbReference type="AlphaFoldDB" id="A0A640USI6"/>
<feature type="compositionally biased region" description="Polar residues" evidence="1">
    <location>
        <begin position="99"/>
        <end position="111"/>
    </location>
</feature>
<reference evidence="2 3" key="1">
    <citation type="submission" date="2019-12" db="EMBL/GenBank/DDBJ databases">
        <title>Whole genome shotgun sequence of Streptomyces tubercidicus NBRC 13090.</title>
        <authorList>
            <person name="Ichikawa N."/>
            <person name="Kimura A."/>
            <person name="Kitahashi Y."/>
            <person name="Komaki H."/>
            <person name="Tamura T."/>
        </authorList>
    </citation>
    <scope>NUCLEOTIDE SEQUENCE [LARGE SCALE GENOMIC DNA]</scope>
    <source>
        <strain evidence="2 3">NBRC 13090</strain>
    </source>
</reference>
<organism evidence="2 3">
    <name type="scientific">Streptomyces tubercidicus</name>
    <dbReference type="NCBI Taxonomy" id="47759"/>
    <lineage>
        <taxon>Bacteria</taxon>
        <taxon>Bacillati</taxon>
        <taxon>Actinomycetota</taxon>
        <taxon>Actinomycetes</taxon>
        <taxon>Kitasatosporales</taxon>
        <taxon>Streptomycetaceae</taxon>
        <taxon>Streptomyces</taxon>
    </lineage>
</organism>
<accession>A0A640USI6</accession>
<dbReference type="Proteomes" id="UP000431826">
    <property type="component" value="Unassembled WGS sequence"/>
</dbReference>
<dbReference type="EMBL" id="BLIR01000001">
    <property type="protein sequence ID" value="GFE38394.1"/>
    <property type="molecule type" value="Genomic_DNA"/>
</dbReference>
<keyword evidence="3" id="KW-1185">Reference proteome</keyword>
<sequence>MGILQFPLGTSVPPLCAAAPRLSPHTTAAPPPGRFLASPVETRDGSAAGRSAGGGGTGGTSASPEETGLKSTPPSGDGVGVNPAARPGPGPGTPAISTGHLSQGASGSRPNRQAKGPLWWAFGP</sequence>
<feature type="region of interest" description="Disordered" evidence="1">
    <location>
        <begin position="1"/>
        <end position="124"/>
    </location>
</feature>